<sequence>MFKHVFAHLGLHADPHDMSVVGDIVIKTDFQQVKHGEDSQPADH</sequence>
<evidence type="ECO:0000313" key="1">
    <source>
        <dbReference type="EMBL" id="MPM64109.1"/>
    </source>
</evidence>
<accession>A0A645BF80</accession>
<comment type="caution">
    <text evidence="1">The sequence shown here is derived from an EMBL/GenBank/DDBJ whole genome shotgun (WGS) entry which is preliminary data.</text>
</comment>
<gene>
    <name evidence="1" type="ORF">SDC9_110995</name>
</gene>
<organism evidence="1">
    <name type="scientific">bioreactor metagenome</name>
    <dbReference type="NCBI Taxonomy" id="1076179"/>
    <lineage>
        <taxon>unclassified sequences</taxon>
        <taxon>metagenomes</taxon>
        <taxon>ecological metagenomes</taxon>
    </lineage>
</organism>
<protein>
    <submittedName>
        <fullName evidence="1">Uncharacterized protein</fullName>
    </submittedName>
</protein>
<name>A0A645BF80_9ZZZZ</name>
<dbReference type="AlphaFoldDB" id="A0A645BF80"/>
<proteinExistence type="predicted"/>
<reference evidence="1" key="1">
    <citation type="submission" date="2019-08" db="EMBL/GenBank/DDBJ databases">
        <authorList>
            <person name="Kucharzyk K."/>
            <person name="Murdoch R.W."/>
            <person name="Higgins S."/>
            <person name="Loffler F."/>
        </authorList>
    </citation>
    <scope>NUCLEOTIDE SEQUENCE</scope>
</reference>
<dbReference type="EMBL" id="VSSQ01019775">
    <property type="protein sequence ID" value="MPM64109.1"/>
    <property type="molecule type" value="Genomic_DNA"/>
</dbReference>